<evidence type="ECO:0008006" key="5">
    <source>
        <dbReference type="Google" id="ProtNLM"/>
    </source>
</evidence>
<keyword evidence="2" id="KW-0472">Membrane</keyword>
<dbReference type="PANTHER" id="PTHR33344">
    <property type="entry name" value="OS02G0761600 PROTEIN"/>
    <property type="match status" value="1"/>
</dbReference>
<proteinExistence type="predicted"/>
<gene>
    <name evidence="3" type="ORF">LUZ62_044992</name>
</gene>
<dbReference type="AlphaFoldDB" id="A0AAV8FQQ3"/>
<keyword evidence="2" id="KW-1133">Transmembrane helix</keyword>
<feature type="transmembrane region" description="Helical" evidence="2">
    <location>
        <begin position="20"/>
        <end position="39"/>
    </location>
</feature>
<dbReference type="Proteomes" id="UP001140206">
    <property type="component" value="Chromosome 2"/>
</dbReference>
<accession>A0AAV8FQQ3</accession>
<sequence>MARGVASWGRGKLCSYKNLTIAICCVNLFVALFILRSLCFSRATNSFSESKKYTEWQIERIKESIRIREEAAPIELLNAVKRLRKESTEQEKRKVKLPPAVKHKVAEEIIQKLRSLREGSNATDETEVVEMWRIERLNDLETSERNLSDLVSSVEEAEMLKSALESNWHILMEDIGIWIPTNVTNPEHDDKPENEPEEAEIIPGPPLRPECNVELHTDYAGAAVRWGLTHHKESAADCCQACLDQAKNAKPGEMKCNIWVYCPSEFGCYSPDIYEHKHQECWLKMDEKPRLNFKDKYSESYRDSHPTAPVVVPWMSDTNEPSPTGLNQVICFNISLAYFCRIFLTSLYILP</sequence>
<comment type="caution">
    <text evidence="3">The sequence shown here is derived from an EMBL/GenBank/DDBJ whole genome shotgun (WGS) entry which is preliminary data.</text>
</comment>
<evidence type="ECO:0000256" key="2">
    <source>
        <dbReference type="SAM" id="Phobius"/>
    </source>
</evidence>
<keyword evidence="2" id="KW-0812">Transmembrane</keyword>
<reference evidence="3" key="1">
    <citation type="submission" date="2022-08" db="EMBL/GenBank/DDBJ databases">
        <authorList>
            <person name="Marques A."/>
        </authorList>
    </citation>
    <scope>NUCLEOTIDE SEQUENCE</scope>
    <source>
        <strain evidence="3">RhyPub2mFocal</strain>
        <tissue evidence="3">Leaves</tissue>
    </source>
</reference>
<dbReference type="PANTHER" id="PTHR33344:SF1">
    <property type="entry name" value="OS06G0214100 PROTEIN"/>
    <property type="match status" value="1"/>
</dbReference>
<evidence type="ECO:0000313" key="4">
    <source>
        <dbReference type="Proteomes" id="UP001140206"/>
    </source>
</evidence>
<keyword evidence="4" id="KW-1185">Reference proteome</keyword>
<feature type="region of interest" description="Disordered" evidence="1">
    <location>
        <begin position="185"/>
        <end position="206"/>
    </location>
</feature>
<dbReference type="EMBL" id="JAMFTS010000002">
    <property type="protein sequence ID" value="KAJ4793746.1"/>
    <property type="molecule type" value="Genomic_DNA"/>
</dbReference>
<evidence type="ECO:0000313" key="3">
    <source>
        <dbReference type="EMBL" id="KAJ4793746.1"/>
    </source>
</evidence>
<name>A0AAV8FQQ3_9POAL</name>
<evidence type="ECO:0000256" key="1">
    <source>
        <dbReference type="SAM" id="MobiDB-lite"/>
    </source>
</evidence>
<organism evidence="3 4">
    <name type="scientific">Rhynchospora pubera</name>
    <dbReference type="NCBI Taxonomy" id="906938"/>
    <lineage>
        <taxon>Eukaryota</taxon>
        <taxon>Viridiplantae</taxon>
        <taxon>Streptophyta</taxon>
        <taxon>Embryophyta</taxon>
        <taxon>Tracheophyta</taxon>
        <taxon>Spermatophyta</taxon>
        <taxon>Magnoliopsida</taxon>
        <taxon>Liliopsida</taxon>
        <taxon>Poales</taxon>
        <taxon>Cyperaceae</taxon>
        <taxon>Cyperoideae</taxon>
        <taxon>Rhynchosporeae</taxon>
        <taxon>Rhynchospora</taxon>
    </lineage>
</organism>
<protein>
    <recommendedName>
        <fullName evidence="5">Apple domain-containing protein</fullName>
    </recommendedName>
</protein>